<accession>A0A0A1SNX5</accession>
<gene>
    <name evidence="2" type="ORF">VHEMI02195</name>
</gene>
<sequence length="371" mass="42907">MLSRAFRRKIHAVFAIIILATIYYLLTDDIPENDVEPSEYPEPAPAQMPRLQTKPRSRRVKAAPIQKEHADQWLLARPEPPEAGSDDVEMVVASMSSENTTWLDQYLLDWKKNIYVVDDETARFTVPINKGREAMVFLTYIIDRYDTLPGNVFFHHAERFQWHNDNPDYDALNLLQRFQFSYLKKQGYVNLRCVWVLGCPAEIQPELDAAMGAVEEGVTAKRVYKKAFEELFPEEPLPDRVGVACCSQFAVRRETIRQRPQADYIRYREWLINSELPDNLSGRVLEYAWHSEFQVPHKATLLTFETVIFGKKAVHCPNAAVCYCEMYGLCRLKCSQGDCEGQYRLPPYATLPPGWPKFGWSGEERDWSGPE</sequence>
<evidence type="ECO:0000313" key="2">
    <source>
        <dbReference type="EMBL" id="CEJ82108.1"/>
    </source>
</evidence>
<dbReference type="InterPro" id="IPR021838">
    <property type="entry name" value="DUF3431"/>
</dbReference>
<evidence type="ECO:0000256" key="1">
    <source>
        <dbReference type="SAM" id="MobiDB-lite"/>
    </source>
</evidence>
<evidence type="ECO:0000313" key="3">
    <source>
        <dbReference type="Proteomes" id="UP000039046"/>
    </source>
</evidence>
<dbReference type="STRING" id="1531966.A0A0A1SNX5"/>
<dbReference type="OrthoDB" id="426718at2759"/>
<dbReference type="Proteomes" id="UP000039046">
    <property type="component" value="Unassembled WGS sequence"/>
</dbReference>
<proteinExistence type="predicted"/>
<dbReference type="Pfam" id="PF11913">
    <property type="entry name" value="DUF3431"/>
    <property type="match status" value="1"/>
</dbReference>
<dbReference type="PANTHER" id="PTHR37490:SF3">
    <property type="entry name" value="DUF3431 DOMAIN CONTAINING PROTEIN"/>
    <property type="match status" value="1"/>
</dbReference>
<reference evidence="2 3" key="1">
    <citation type="journal article" date="2015" name="Genome Announc.">
        <title>Draft Genome Sequence and Gene Annotation of the Entomopathogenic Fungus Verticillium hemipterigenum.</title>
        <authorList>
            <person name="Horn F."/>
            <person name="Habel A."/>
            <person name="Scharf D.H."/>
            <person name="Dworschak J."/>
            <person name="Brakhage A.A."/>
            <person name="Guthke R."/>
            <person name="Hertweck C."/>
            <person name="Linde J."/>
        </authorList>
    </citation>
    <scope>NUCLEOTIDE SEQUENCE [LARGE SCALE GENOMIC DNA]</scope>
</reference>
<feature type="region of interest" description="Disordered" evidence="1">
    <location>
        <begin position="35"/>
        <end position="58"/>
    </location>
</feature>
<dbReference type="AlphaFoldDB" id="A0A0A1SNX5"/>
<name>A0A0A1SNX5_9HYPO</name>
<organism evidence="2 3">
    <name type="scientific">[Torrubiella] hemipterigena</name>
    <dbReference type="NCBI Taxonomy" id="1531966"/>
    <lineage>
        <taxon>Eukaryota</taxon>
        <taxon>Fungi</taxon>
        <taxon>Dikarya</taxon>
        <taxon>Ascomycota</taxon>
        <taxon>Pezizomycotina</taxon>
        <taxon>Sordariomycetes</taxon>
        <taxon>Hypocreomycetidae</taxon>
        <taxon>Hypocreales</taxon>
        <taxon>Clavicipitaceae</taxon>
        <taxon>Clavicipitaceae incertae sedis</taxon>
        <taxon>'Torrubiella' clade</taxon>
    </lineage>
</organism>
<protein>
    <submittedName>
        <fullName evidence="2">Uncharacterized protein</fullName>
    </submittedName>
</protein>
<dbReference type="PANTHER" id="PTHR37490">
    <property type="entry name" value="EXPRESSED PROTEIN"/>
    <property type="match status" value="1"/>
</dbReference>
<dbReference type="EMBL" id="CDHN01000001">
    <property type="protein sequence ID" value="CEJ82108.1"/>
    <property type="molecule type" value="Genomic_DNA"/>
</dbReference>
<keyword evidence="3" id="KW-1185">Reference proteome</keyword>